<sequence length="162" mass="17407">MRGWTGSAAGPGGGYRTRKAAEEAEGGGQPGHPHVCPGQGGGSRGTRTHNLRIKSRLLSYQNSALSVRLYRSVHIQHHLRAATSRSVPVRFETAEQTTSRRGRTPVTVAQSGAGDTRLDGLCQGWRRSRAQERCYGRHHCLSALSTVETAVDRAGFSVFGVG</sequence>
<reference evidence="3" key="1">
    <citation type="journal article" date="2019" name="Int. J. Syst. Evol. Microbiol.">
        <title>The Global Catalogue of Microorganisms (GCM) 10K type strain sequencing project: providing services to taxonomists for standard genome sequencing and annotation.</title>
        <authorList>
            <consortium name="The Broad Institute Genomics Platform"/>
            <consortium name="The Broad Institute Genome Sequencing Center for Infectious Disease"/>
            <person name="Wu L."/>
            <person name="Ma J."/>
        </authorList>
    </citation>
    <scope>NUCLEOTIDE SEQUENCE [LARGE SCALE GENOMIC DNA]</scope>
    <source>
        <strain evidence="3">JCM 17440</strain>
    </source>
</reference>
<accession>A0ABP8CSK8</accession>
<proteinExistence type="predicted"/>
<evidence type="ECO:0000256" key="1">
    <source>
        <dbReference type="SAM" id="MobiDB-lite"/>
    </source>
</evidence>
<keyword evidence="3" id="KW-1185">Reference proteome</keyword>
<evidence type="ECO:0000313" key="3">
    <source>
        <dbReference type="Proteomes" id="UP001501710"/>
    </source>
</evidence>
<dbReference type="EMBL" id="BAABAS010000033">
    <property type="protein sequence ID" value="GAA4242445.1"/>
    <property type="molecule type" value="Genomic_DNA"/>
</dbReference>
<feature type="region of interest" description="Disordered" evidence="1">
    <location>
        <begin position="1"/>
        <end position="47"/>
    </location>
</feature>
<gene>
    <name evidence="2" type="ORF">GCM10022254_75460</name>
</gene>
<protein>
    <submittedName>
        <fullName evidence="2">Uncharacterized protein</fullName>
    </submittedName>
</protein>
<name>A0ABP8CSK8_9ACTN</name>
<organism evidence="2 3">
    <name type="scientific">Actinomadura meridiana</name>
    <dbReference type="NCBI Taxonomy" id="559626"/>
    <lineage>
        <taxon>Bacteria</taxon>
        <taxon>Bacillati</taxon>
        <taxon>Actinomycetota</taxon>
        <taxon>Actinomycetes</taxon>
        <taxon>Streptosporangiales</taxon>
        <taxon>Thermomonosporaceae</taxon>
        <taxon>Actinomadura</taxon>
    </lineage>
</organism>
<evidence type="ECO:0000313" key="2">
    <source>
        <dbReference type="EMBL" id="GAA4242445.1"/>
    </source>
</evidence>
<comment type="caution">
    <text evidence="2">The sequence shown here is derived from an EMBL/GenBank/DDBJ whole genome shotgun (WGS) entry which is preliminary data.</text>
</comment>
<dbReference type="Proteomes" id="UP001501710">
    <property type="component" value="Unassembled WGS sequence"/>
</dbReference>